<dbReference type="Proteomes" id="UP000586095">
    <property type="component" value="Unassembled WGS sequence"/>
</dbReference>
<evidence type="ECO:0000256" key="1">
    <source>
        <dbReference type="SAM" id="SignalP"/>
    </source>
</evidence>
<dbReference type="AlphaFoldDB" id="A0A852R9E4"/>
<keyword evidence="3" id="KW-1185">Reference proteome</keyword>
<keyword evidence="1" id="KW-0732">Signal</keyword>
<feature type="chain" id="PRO_5032592688" evidence="1">
    <location>
        <begin position="37"/>
        <end position="109"/>
    </location>
</feature>
<keyword evidence="2" id="KW-0808">Transferase</keyword>
<keyword evidence="2" id="KW-0489">Methyltransferase</keyword>
<reference evidence="2 3" key="1">
    <citation type="submission" date="2020-07" db="EMBL/GenBank/DDBJ databases">
        <title>Sequencing the genomes of 1000 actinobacteria strains.</title>
        <authorList>
            <person name="Klenk H.-P."/>
        </authorList>
    </citation>
    <scope>NUCLEOTIDE SEQUENCE [LARGE SCALE GENOMIC DNA]</scope>
    <source>
        <strain evidence="2 3">DSM 17380</strain>
    </source>
</reference>
<feature type="signal peptide" evidence="1">
    <location>
        <begin position="1"/>
        <end position="36"/>
    </location>
</feature>
<sequence length="109" mass="10337">MSVPIVAAMAGGAVVLALPILVAAQALVAGASAANAADAAALAAADAQFGAVAAESADACEFAAVVAEANGAAIVECSLGPATAEARVTVRARAGVLWATRQARAGPPQ</sequence>
<gene>
    <name evidence="2" type="ORF">BJ960_000323</name>
</gene>
<protein>
    <submittedName>
        <fullName evidence="2">Ketopantoate hydroxymethyltransferase</fullName>
    </submittedName>
</protein>
<dbReference type="GO" id="GO:0032259">
    <property type="term" value="P:methylation"/>
    <property type="evidence" value="ECO:0007669"/>
    <property type="project" value="UniProtKB-KW"/>
</dbReference>
<organism evidence="2 3">
    <name type="scientific">Leucobacter aridicollis</name>
    <dbReference type="NCBI Taxonomy" id="283878"/>
    <lineage>
        <taxon>Bacteria</taxon>
        <taxon>Bacillati</taxon>
        <taxon>Actinomycetota</taxon>
        <taxon>Actinomycetes</taxon>
        <taxon>Micrococcales</taxon>
        <taxon>Microbacteriaceae</taxon>
        <taxon>Leucobacter</taxon>
    </lineage>
</organism>
<dbReference type="RefSeq" id="WP_185985986.1">
    <property type="nucleotide sequence ID" value="NZ_BAAALZ010000003.1"/>
</dbReference>
<accession>A0A852R9E4</accession>
<evidence type="ECO:0000313" key="2">
    <source>
        <dbReference type="EMBL" id="NYD25520.1"/>
    </source>
</evidence>
<name>A0A852R9E4_9MICO</name>
<evidence type="ECO:0000313" key="3">
    <source>
        <dbReference type="Proteomes" id="UP000586095"/>
    </source>
</evidence>
<dbReference type="GO" id="GO:0008168">
    <property type="term" value="F:methyltransferase activity"/>
    <property type="evidence" value="ECO:0007669"/>
    <property type="project" value="UniProtKB-KW"/>
</dbReference>
<proteinExistence type="predicted"/>
<comment type="caution">
    <text evidence="2">The sequence shown here is derived from an EMBL/GenBank/DDBJ whole genome shotgun (WGS) entry which is preliminary data.</text>
</comment>
<dbReference type="EMBL" id="JACCBD010000001">
    <property type="protein sequence ID" value="NYD25520.1"/>
    <property type="molecule type" value="Genomic_DNA"/>
</dbReference>